<gene>
    <name evidence="2" type="ORF">I6G59_05060</name>
</gene>
<accession>A0A7T2TIZ9</accession>
<dbReference type="KEGG" id="bcau:I6G59_05060"/>
<name>A0A7T2TIZ9_9MICO</name>
<feature type="compositionally biased region" description="Basic and acidic residues" evidence="1">
    <location>
        <begin position="110"/>
        <end position="121"/>
    </location>
</feature>
<feature type="region of interest" description="Disordered" evidence="1">
    <location>
        <begin position="96"/>
        <end position="125"/>
    </location>
</feature>
<dbReference type="RefSeq" id="WP_197932233.1">
    <property type="nucleotide sequence ID" value="NZ_CP065682.1"/>
</dbReference>
<sequence>MTRHALSPEATGAVGPGAQWTEDSNGASTQTDPLRCEFAGWLGDDLVSVNPDFVVSGTLADALRASDLTGFELRTDPVITKSSEFVSESSADFPDRWERLVPNPEPSTASDDRKPTEETDFARQGSDLLVSERALALLNDHRITHARLTPAGDSPEAARFTRNQDHADEAARAEAVAEFSALKESGAKEAARITAVLESAPAPTSAPPTMNTPNKRKISGDLTRAVAAVGKPIDDEKVLAVLRFVDGPITVHESDDGWRDYDRNKIDGSQLSAVNVVLAPNAKVKFIQFNFRNPTGDATAVYPRIGELIAGVDPFTRESVVDHLGEPERSTTTRQNTIFDEYRIGRQRVLFYWDADDLSPQAIVVGRKA</sequence>
<proteinExistence type="predicted"/>
<evidence type="ECO:0000256" key="1">
    <source>
        <dbReference type="SAM" id="MobiDB-lite"/>
    </source>
</evidence>
<feature type="region of interest" description="Disordered" evidence="1">
    <location>
        <begin position="1"/>
        <end position="32"/>
    </location>
</feature>
<dbReference type="Proteomes" id="UP000594979">
    <property type="component" value="Chromosome"/>
</dbReference>
<dbReference type="AlphaFoldDB" id="A0A7T2TIZ9"/>
<feature type="compositionally biased region" description="Polar residues" evidence="1">
    <location>
        <begin position="21"/>
        <end position="32"/>
    </location>
</feature>
<evidence type="ECO:0000313" key="3">
    <source>
        <dbReference type="Proteomes" id="UP000594979"/>
    </source>
</evidence>
<organism evidence="2 3">
    <name type="scientific">Brevibacterium casei</name>
    <dbReference type="NCBI Taxonomy" id="33889"/>
    <lineage>
        <taxon>Bacteria</taxon>
        <taxon>Bacillati</taxon>
        <taxon>Actinomycetota</taxon>
        <taxon>Actinomycetes</taxon>
        <taxon>Micrococcales</taxon>
        <taxon>Brevibacteriaceae</taxon>
        <taxon>Brevibacterium</taxon>
    </lineage>
</organism>
<dbReference type="EMBL" id="CP065682">
    <property type="protein sequence ID" value="QPS34688.1"/>
    <property type="molecule type" value="Genomic_DNA"/>
</dbReference>
<reference evidence="2 3" key="1">
    <citation type="submission" date="2020-12" db="EMBL/GenBank/DDBJ databases">
        <title>FDA dAtabase for Regulatory Grade micrObial Sequences (FDA-ARGOS): Supporting development and validation of Infectious Disease Dx tests.</title>
        <authorList>
            <person name="Sproer C."/>
            <person name="Gronow S."/>
            <person name="Severitt S."/>
            <person name="Schroder I."/>
            <person name="Tallon L."/>
            <person name="Sadzewicz L."/>
            <person name="Zhao X."/>
            <person name="Boylan J."/>
            <person name="Ott S."/>
            <person name="Bowen H."/>
            <person name="Vavikolanu K."/>
            <person name="Mehta A."/>
            <person name="Aluvathingal J."/>
            <person name="Nadendla S."/>
            <person name="Lowell S."/>
            <person name="Myers T."/>
            <person name="Yan Y."/>
            <person name="Sichtig H."/>
        </authorList>
    </citation>
    <scope>NUCLEOTIDE SEQUENCE [LARGE SCALE GENOMIC DNA]</scope>
    <source>
        <strain evidence="2 3">FDAARGOS_902</strain>
    </source>
</reference>
<evidence type="ECO:0000313" key="2">
    <source>
        <dbReference type="EMBL" id="QPS34688.1"/>
    </source>
</evidence>
<protein>
    <submittedName>
        <fullName evidence="2">Uncharacterized protein</fullName>
    </submittedName>
</protein>